<dbReference type="SUPFAM" id="SSF53383">
    <property type="entry name" value="PLP-dependent transferases"/>
    <property type="match status" value="1"/>
</dbReference>
<dbReference type="InterPro" id="IPR015424">
    <property type="entry name" value="PyrdxlP-dep_Trfase"/>
</dbReference>
<dbReference type="InterPro" id="IPR015421">
    <property type="entry name" value="PyrdxlP-dep_Trfase_major"/>
</dbReference>
<dbReference type="AlphaFoldDB" id="A0AAD6UZ22"/>
<comment type="caution">
    <text evidence="2">The sequence shown here is derived from an EMBL/GenBank/DDBJ whole genome shotgun (WGS) entry which is preliminary data.</text>
</comment>
<keyword evidence="3" id="KW-1185">Reference proteome</keyword>
<dbReference type="Gene3D" id="3.40.640.10">
    <property type="entry name" value="Type I PLP-dependent aspartate aminotransferase-like (Major domain)"/>
    <property type="match status" value="1"/>
</dbReference>
<feature type="compositionally biased region" description="Low complexity" evidence="1">
    <location>
        <begin position="20"/>
        <end position="31"/>
    </location>
</feature>
<feature type="region of interest" description="Disordered" evidence="1">
    <location>
        <begin position="1"/>
        <end position="31"/>
    </location>
</feature>
<name>A0AAD6UZ22_9AGAR</name>
<feature type="compositionally biased region" description="Pro residues" evidence="1">
    <location>
        <begin position="8"/>
        <end position="19"/>
    </location>
</feature>
<accession>A0AAD6UZ22</accession>
<dbReference type="Proteomes" id="UP001219525">
    <property type="component" value="Unassembled WGS sequence"/>
</dbReference>
<proteinExistence type="predicted"/>
<evidence type="ECO:0000313" key="3">
    <source>
        <dbReference type="Proteomes" id="UP001219525"/>
    </source>
</evidence>
<dbReference type="EMBL" id="JARJCW010000081">
    <property type="protein sequence ID" value="KAJ7196817.1"/>
    <property type="molecule type" value="Genomic_DNA"/>
</dbReference>
<evidence type="ECO:0000313" key="2">
    <source>
        <dbReference type="EMBL" id="KAJ7196817.1"/>
    </source>
</evidence>
<organism evidence="2 3">
    <name type="scientific">Mycena pura</name>
    <dbReference type="NCBI Taxonomy" id="153505"/>
    <lineage>
        <taxon>Eukaryota</taxon>
        <taxon>Fungi</taxon>
        <taxon>Dikarya</taxon>
        <taxon>Basidiomycota</taxon>
        <taxon>Agaricomycotina</taxon>
        <taxon>Agaricomycetes</taxon>
        <taxon>Agaricomycetidae</taxon>
        <taxon>Agaricales</taxon>
        <taxon>Marasmiineae</taxon>
        <taxon>Mycenaceae</taxon>
        <taxon>Mycena</taxon>
    </lineage>
</organism>
<protein>
    <submittedName>
        <fullName evidence="2">Uncharacterized protein</fullName>
    </submittedName>
</protein>
<reference evidence="2" key="1">
    <citation type="submission" date="2023-03" db="EMBL/GenBank/DDBJ databases">
        <title>Massive genome expansion in bonnet fungi (Mycena s.s.) driven by repeated elements and novel gene families across ecological guilds.</title>
        <authorList>
            <consortium name="Lawrence Berkeley National Laboratory"/>
            <person name="Harder C.B."/>
            <person name="Miyauchi S."/>
            <person name="Viragh M."/>
            <person name="Kuo A."/>
            <person name="Thoen E."/>
            <person name="Andreopoulos B."/>
            <person name="Lu D."/>
            <person name="Skrede I."/>
            <person name="Drula E."/>
            <person name="Henrissat B."/>
            <person name="Morin E."/>
            <person name="Kohler A."/>
            <person name="Barry K."/>
            <person name="LaButti K."/>
            <person name="Morin E."/>
            <person name="Salamov A."/>
            <person name="Lipzen A."/>
            <person name="Mereny Z."/>
            <person name="Hegedus B."/>
            <person name="Baldrian P."/>
            <person name="Stursova M."/>
            <person name="Weitz H."/>
            <person name="Taylor A."/>
            <person name="Grigoriev I.V."/>
            <person name="Nagy L.G."/>
            <person name="Martin F."/>
            <person name="Kauserud H."/>
        </authorList>
    </citation>
    <scope>NUCLEOTIDE SEQUENCE</scope>
    <source>
        <strain evidence="2">9144</strain>
    </source>
</reference>
<evidence type="ECO:0000256" key="1">
    <source>
        <dbReference type="SAM" id="MobiDB-lite"/>
    </source>
</evidence>
<sequence length="297" mass="31698">MSCNASPPFGPIYPPPRKTLPPTASLPTAPAPSHRFSWLATSRDRRTTATAPAVDFCIRRCKGNFLQAPSQPVPRSGTAVPRTRNSCCTPHPARYAHGKYILALRRASRRAINVSGLAHAVELHGKNDSTFFVEPIQGEAGIVVPDAGYLAQTGFCRNARCERDGVQPNTSSARRSPCTISAVLADRDVMLFASSAASMEAPMEPARLCRGNHGAASSSMRGSPSAMQVCVRSRRCSLPPCAGVLVDEGLAARSGTGRGLLCRCAHTLWLGEVFRAGVRTLALPLVAAVCVRGRIRR</sequence>
<gene>
    <name evidence="2" type="ORF">GGX14DRAFT_574632</name>
</gene>